<keyword evidence="2" id="KW-0808">Transferase</keyword>
<dbReference type="Pfam" id="PF00027">
    <property type="entry name" value="cNMP_binding"/>
    <property type="match status" value="1"/>
</dbReference>
<dbReference type="SUPFAM" id="SSF51206">
    <property type="entry name" value="cAMP-binding domain-like"/>
    <property type="match status" value="1"/>
</dbReference>
<dbReference type="Gene3D" id="2.60.120.10">
    <property type="entry name" value="Jelly Rolls"/>
    <property type="match status" value="1"/>
</dbReference>
<sequence>MELLSYITSKVKLDLDVCADIAAAFKTESYSKGSLLIKPGSFTSKVYFIEKGLIRTFYYKDERDITQFFFDAGSFTTPLNSVFYGKPEPYGWEALEDSIVKVIPYHELEAMSIRIPALQQMLFHAAIDTLNIFAIKLESLQFQTAEQRYSTMMEMYPEILLRAPLGLIASYLGITQQTLSVIRARR</sequence>
<dbReference type="GO" id="GO:0016301">
    <property type="term" value="F:kinase activity"/>
    <property type="evidence" value="ECO:0007669"/>
    <property type="project" value="UniProtKB-KW"/>
</dbReference>
<proteinExistence type="predicted"/>
<dbReference type="CDD" id="cd00038">
    <property type="entry name" value="CAP_ED"/>
    <property type="match status" value="1"/>
</dbReference>
<gene>
    <name evidence="2" type="ORF">SAMN05660236_1214</name>
</gene>
<evidence type="ECO:0000313" key="2">
    <source>
        <dbReference type="EMBL" id="SKC52123.1"/>
    </source>
</evidence>
<evidence type="ECO:0000313" key="3">
    <source>
        <dbReference type="Proteomes" id="UP000190961"/>
    </source>
</evidence>
<protein>
    <submittedName>
        <fullName evidence="2">cAMP-binding domain of CRP or a regulatory subunit of cAMP-dependent protein kinases</fullName>
    </submittedName>
</protein>
<keyword evidence="3" id="KW-1185">Reference proteome</keyword>
<dbReference type="InterPro" id="IPR000595">
    <property type="entry name" value="cNMP-bd_dom"/>
</dbReference>
<accession>A0A1T5JLW2</accession>
<keyword evidence="2" id="KW-0418">Kinase</keyword>
<name>A0A1T5JLW2_9BACT</name>
<dbReference type="Proteomes" id="UP000190961">
    <property type="component" value="Unassembled WGS sequence"/>
</dbReference>
<dbReference type="PROSITE" id="PS50042">
    <property type="entry name" value="CNMP_BINDING_3"/>
    <property type="match status" value="1"/>
</dbReference>
<dbReference type="AlphaFoldDB" id="A0A1T5JLW2"/>
<reference evidence="2 3" key="1">
    <citation type="submission" date="2017-02" db="EMBL/GenBank/DDBJ databases">
        <authorList>
            <person name="Peterson S.W."/>
        </authorList>
    </citation>
    <scope>NUCLEOTIDE SEQUENCE [LARGE SCALE GENOMIC DNA]</scope>
    <source>
        <strain evidence="2 3">DSM 25262</strain>
    </source>
</reference>
<dbReference type="InterPro" id="IPR014710">
    <property type="entry name" value="RmlC-like_jellyroll"/>
</dbReference>
<dbReference type="RefSeq" id="WP_079685768.1">
    <property type="nucleotide sequence ID" value="NZ_FUZU01000001.1"/>
</dbReference>
<dbReference type="OrthoDB" id="680421at2"/>
<organism evidence="2 3">
    <name type="scientific">Ohtaekwangia koreensis</name>
    <dbReference type="NCBI Taxonomy" id="688867"/>
    <lineage>
        <taxon>Bacteria</taxon>
        <taxon>Pseudomonadati</taxon>
        <taxon>Bacteroidota</taxon>
        <taxon>Cytophagia</taxon>
        <taxon>Cytophagales</taxon>
        <taxon>Fulvivirgaceae</taxon>
        <taxon>Ohtaekwangia</taxon>
    </lineage>
</organism>
<dbReference type="STRING" id="688867.SAMN05660236_1214"/>
<dbReference type="InterPro" id="IPR018490">
    <property type="entry name" value="cNMP-bd_dom_sf"/>
</dbReference>
<dbReference type="EMBL" id="FUZU01000001">
    <property type="protein sequence ID" value="SKC52123.1"/>
    <property type="molecule type" value="Genomic_DNA"/>
</dbReference>
<feature type="domain" description="Cyclic nucleotide-binding" evidence="1">
    <location>
        <begin position="13"/>
        <end position="87"/>
    </location>
</feature>
<evidence type="ECO:0000259" key="1">
    <source>
        <dbReference type="PROSITE" id="PS50042"/>
    </source>
</evidence>